<gene>
    <name evidence="1" type="ORF">METZ01_LOCUS284442</name>
</gene>
<dbReference type="EMBL" id="UINC01084704">
    <property type="protein sequence ID" value="SVC31588.1"/>
    <property type="molecule type" value="Genomic_DNA"/>
</dbReference>
<dbReference type="SUPFAM" id="SSF110399">
    <property type="entry name" value="ThiG-like"/>
    <property type="match status" value="1"/>
</dbReference>
<organism evidence="1">
    <name type="scientific">marine metagenome</name>
    <dbReference type="NCBI Taxonomy" id="408172"/>
    <lineage>
        <taxon>unclassified sequences</taxon>
        <taxon>metagenomes</taxon>
        <taxon>ecological metagenomes</taxon>
    </lineage>
</organism>
<name>A0A382L3N5_9ZZZZ</name>
<dbReference type="InterPro" id="IPR013785">
    <property type="entry name" value="Aldolase_TIM"/>
</dbReference>
<dbReference type="Gene3D" id="3.20.20.70">
    <property type="entry name" value="Aldolase class I"/>
    <property type="match status" value="1"/>
</dbReference>
<protein>
    <submittedName>
        <fullName evidence="1">Uncharacterized protein</fullName>
    </submittedName>
</protein>
<reference evidence="1" key="1">
    <citation type="submission" date="2018-05" db="EMBL/GenBank/DDBJ databases">
        <authorList>
            <person name="Lanie J.A."/>
            <person name="Ng W.-L."/>
            <person name="Kazmierczak K.M."/>
            <person name="Andrzejewski T.M."/>
            <person name="Davidsen T.M."/>
            <person name="Wayne K.J."/>
            <person name="Tettelin H."/>
            <person name="Glass J.I."/>
            <person name="Rusch D."/>
            <person name="Podicherti R."/>
            <person name="Tsui H.-C.T."/>
            <person name="Winkler M.E."/>
        </authorList>
    </citation>
    <scope>NUCLEOTIDE SEQUENCE</scope>
</reference>
<dbReference type="AlphaFoldDB" id="A0A382L3N5"/>
<sequence>MIDKFTVAKKIFKSRLIVGTGKYKSFKETA</sequence>
<evidence type="ECO:0000313" key="1">
    <source>
        <dbReference type="EMBL" id="SVC31588.1"/>
    </source>
</evidence>
<proteinExistence type="predicted"/>
<feature type="non-terminal residue" evidence="1">
    <location>
        <position position="30"/>
    </location>
</feature>
<accession>A0A382L3N5</accession>